<evidence type="ECO:0000256" key="1">
    <source>
        <dbReference type="ARBA" id="ARBA00022475"/>
    </source>
</evidence>
<reference evidence="7" key="1">
    <citation type="submission" date="2018-02" db="EMBL/GenBank/DDBJ databases">
        <authorList>
            <person name="Kim S.-K."/>
            <person name="Jung H.-I."/>
            <person name="Lee S.-W."/>
        </authorList>
    </citation>
    <scope>NUCLEOTIDE SEQUENCE</scope>
    <source>
        <strain evidence="7">SK3146</strain>
    </source>
</reference>
<dbReference type="Proteomes" id="UP001057134">
    <property type="component" value="Chromosome"/>
</dbReference>
<dbReference type="EMBL" id="CP027059">
    <property type="protein sequence ID" value="UQZ80934.1"/>
    <property type="molecule type" value="Genomic_DNA"/>
</dbReference>
<name>A0ABY4RDR6_9BACL</name>
<dbReference type="InterPro" id="IPR050490">
    <property type="entry name" value="Bact_solute-bd_prot1"/>
</dbReference>
<evidence type="ECO:0000256" key="2">
    <source>
        <dbReference type="ARBA" id="ARBA00022729"/>
    </source>
</evidence>
<organism evidence="7 8">
    <name type="scientific">Paenibacillus konkukensis</name>
    <dbReference type="NCBI Taxonomy" id="2020716"/>
    <lineage>
        <taxon>Bacteria</taxon>
        <taxon>Bacillati</taxon>
        <taxon>Bacillota</taxon>
        <taxon>Bacilli</taxon>
        <taxon>Bacillales</taxon>
        <taxon>Paenibacillaceae</taxon>
        <taxon>Paenibacillus</taxon>
    </lineage>
</organism>
<keyword evidence="2 6" id="KW-0732">Signal</keyword>
<dbReference type="PANTHER" id="PTHR43649">
    <property type="entry name" value="ARABINOSE-BINDING PROTEIN-RELATED"/>
    <property type="match status" value="1"/>
</dbReference>
<evidence type="ECO:0000256" key="3">
    <source>
        <dbReference type="ARBA" id="ARBA00023136"/>
    </source>
</evidence>
<sequence>MKTWTPLLLAGALAAGAAGCSQGNSASGDAPSGSKEPLTINMMTTSYAGGGWPEDHPIIKEIDKKLNINLKVQWVPSDTYSQKLNVMAASNDFPDVFYVPEAEFNKWRDKGVFMDVKPELGNYANLTKYIPADAMAKMNPKDKYYGFPYYVTDTRDTLAIRKDWLDKLGLKMPTTTDEFYEVAKAFATKDPDGNGQADTPGFSFGIVNNKFSQIEPIMGAFGLGNDWAEINGQLVPMQVQTEELKQFAAFMQKAYAEGVMDKDFPANKLKDSVAKLEAGKTGIAMIVTNEFFNGTLPTLKKLTPSAELVQLLPPKGPSGKQTSQTLQMTNKIVINAKIDAAKKQRILQMLDYMLSDEGYDLIKNGIEGVHYTKSGDGKFQKLEAFDKDRPQLLSTWFFRRFDPGIQIRKWDDQEVAQKIKTIIDANEKFRWTNPAEGFFSETMTKKGANLQQKWMETMTKVIVGQAPLAAIDDAAAAWKRDGGDEIIKEINAQYQTLK</sequence>
<feature type="chain" id="PRO_5045189108" evidence="6">
    <location>
        <begin position="18"/>
        <end position="498"/>
    </location>
</feature>
<keyword evidence="5 7" id="KW-0449">Lipoprotein</keyword>
<protein>
    <submittedName>
        <fullName evidence="7">Lipoprotein LipO</fullName>
    </submittedName>
</protein>
<dbReference type="PANTHER" id="PTHR43649:SF33">
    <property type="entry name" value="POLYGALACTURONAN_RHAMNOGALACTURONAN-BINDING PROTEIN YTCQ"/>
    <property type="match status" value="1"/>
</dbReference>
<reference evidence="7" key="2">
    <citation type="journal article" date="2021" name="J Anim Sci Technol">
        <title>Complete genome sequence of Paenibacillus konkukensis sp. nov. SK3146 as a potential probiotic strain.</title>
        <authorList>
            <person name="Jung H.I."/>
            <person name="Park S."/>
            <person name="Niu K.M."/>
            <person name="Lee S.W."/>
            <person name="Kothari D."/>
            <person name="Yi K.J."/>
            <person name="Kim S.K."/>
        </authorList>
    </citation>
    <scope>NUCLEOTIDE SEQUENCE</scope>
    <source>
        <strain evidence="7">SK3146</strain>
    </source>
</reference>
<keyword evidence="1" id="KW-1003">Cell membrane</keyword>
<proteinExistence type="predicted"/>
<dbReference type="Gene3D" id="3.40.190.10">
    <property type="entry name" value="Periplasmic binding protein-like II"/>
    <property type="match status" value="2"/>
</dbReference>
<dbReference type="PROSITE" id="PS51257">
    <property type="entry name" value="PROKAR_LIPOPROTEIN"/>
    <property type="match status" value="1"/>
</dbReference>
<evidence type="ECO:0000313" key="7">
    <source>
        <dbReference type="EMBL" id="UQZ80934.1"/>
    </source>
</evidence>
<gene>
    <name evidence="7" type="primary">lipO_3</name>
    <name evidence="7" type="ORF">SK3146_00090</name>
</gene>
<feature type="signal peptide" evidence="6">
    <location>
        <begin position="1"/>
        <end position="17"/>
    </location>
</feature>
<keyword evidence="8" id="KW-1185">Reference proteome</keyword>
<dbReference type="InterPro" id="IPR006059">
    <property type="entry name" value="SBP"/>
</dbReference>
<dbReference type="RefSeq" id="WP_249863207.1">
    <property type="nucleotide sequence ID" value="NZ_CP027059.1"/>
</dbReference>
<keyword evidence="3" id="KW-0472">Membrane</keyword>
<keyword evidence="4" id="KW-0564">Palmitate</keyword>
<dbReference type="Pfam" id="PF01547">
    <property type="entry name" value="SBP_bac_1"/>
    <property type="match status" value="1"/>
</dbReference>
<evidence type="ECO:0000313" key="8">
    <source>
        <dbReference type="Proteomes" id="UP001057134"/>
    </source>
</evidence>
<evidence type="ECO:0000256" key="6">
    <source>
        <dbReference type="SAM" id="SignalP"/>
    </source>
</evidence>
<evidence type="ECO:0000256" key="5">
    <source>
        <dbReference type="ARBA" id="ARBA00023288"/>
    </source>
</evidence>
<evidence type="ECO:0000256" key="4">
    <source>
        <dbReference type="ARBA" id="ARBA00023139"/>
    </source>
</evidence>
<dbReference type="SUPFAM" id="SSF53850">
    <property type="entry name" value="Periplasmic binding protein-like II"/>
    <property type="match status" value="1"/>
</dbReference>
<accession>A0ABY4RDR6</accession>